<feature type="transmembrane region" description="Helical" evidence="1">
    <location>
        <begin position="20"/>
        <end position="49"/>
    </location>
</feature>
<reference evidence="2 3" key="1">
    <citation type="journal article" date="2017" name="J. Antimicrob. Chemother.">
        <title>Characterization of the population structure, drug resistance mechanisms and plasmids of the community-associated Enterobacter cloacae complex in China.</title>
        <authorList>
            <person name="Zhou K."/>
            <person name="Yu W."/>
            <person name="Cao X."/>
            <person name="Shen P."/>
            <person name="Lu H."/>
            <person name="Luo Q."/>
            <person name="Rossen J.W.A."/>
            <person name="Xiao Y."/>
        </authorList>
    </citation>
    <scope>NUCLEOTIDE SEQUENCE [LARGE SCALE GENOMIC DNA]</scope>
    <source>
        <strain evidence="2">ECC1097</strain>
    </source>
</reference>
<keyword evidence="1" id="KW-0812">Transmembrane</keyword>
<dbReference type="OrthoDB" id="6636541at2"/>
<dbReference type="RefSeq" id="WP_047363550.1">
    <property type="nucleotide sequence ID" value="NZ_CP083828.1"/>
</dbReference>
<comment type="caution">
    <text evidence="2">The sequence shown here is derived from an EMBL/GenBank/DDBJ whole genome shotgun (WGS) entry which is preliminary data.</text>
</comment>
<evidence type="ECO:0000313" key="3">
    <source>
        <dbReference type="Proteomes" id="UP000230495"/>
    </source>
</evidence>
<protein>
    <submittedName>
        <fullName evidence="2">Uncharacterized protein</fullName>
    </submittedName>
</protein>
<dbReference type="GeneID" id="93155439"/>
<sequence>MDADLIAYEAMLAARESANWAYLGLWISLSAAVSTFLATAAGVVVVFGWRNQEAFRDKKAFVISVLKLQQTIGLGPNKYQLTSEPIPETHPFSKLTFTLHQVYENVVTMTKKKDRAKAKQIYLQLSEVYESLSKGEVDREIALRVLFEIKADPFFENF</sequence>
<keyword evidence="1" id="KW-1133">Transmembrane helix</keyword>
<name>A0A2J0PJI1_9ENTR</name>
<gene>
    <name evidence="2" type="ORF">B9Q37_12470</name>
</gene>
<evidence type="ECO:0000313" key="2">
    <source>
        <dbReference type="EMBL" id="PJD74701.1"/>
    </source>
</evidence>
<organism evidence="2">
    <name type="scientific">Enterobacter kobei</name>
    <dbReference type="NCBI Taxonomy" id="208224"/>
    <lineage>
        <taxon>Bacteria</taxon>
        <taxon>Pseudomonadati</taxon>
        <taxon>Pseudomonadota</taxon>
        <taxon>Gammaproteobacteria</taxon>
        <taxon>Enterobacterales</taxon>
        <taxon>Enterobacteriaceae</taxon>
        <taxon>Enterobacter</taxon>
        <taxon>Enterobacter cloacae complex</taxon>
    </lineage>
</organism>
<dbReference type="Proteomes" id="UP000230495">
    <property type="component" value="Unassembled WGS sequence"/>
</dbReference>
<keyword evidence="1" id="KW-0472">Membrane</keyword>
<dbReference type="AlphaFoldDB" id="A0A2J0PJI1"/>
<proteinExistence type="predicted"/>
<dbReference type="EMBL" id="NEEU01000004">
    <property type="protein sequence ID" value="PJD74701.1"/>
    <property type="molecule type" value="Genomic_DNA"/>
</dbReference>
<evidence type="ECO:0000256" key="1">
    <source>
        <dbReference type="SAM" id="Phobius"/>
    </source>
</evidence>
<accession>A0A2J0PJI1</accession>